<protein>
    <submittedName>
        <fullName evidence="2">Uncharacterized protein</fullName>
    </submittedName>
</protein>
<accession>A0A6B0U5N3</accession>
<feature type="compositionally biased region" description="Basic and acidic residues" evidence="1">
    <location>
        <begin position="75"/>
        <end position="90"/>
    </location>
</feature>
<feature type="region of interest" description="Disordered" evidence="1">
    <location>
        <begin position="75"/>
        <end position="98"/>
    </location>
</feature>
<dbReference type="AlphaFoldDB" id="A0A6B0U5N3"/>
<name>A0A6B0U5N3_IXORI</name>
<organism evidence="2">
    <name type="scientific">Ixodes ricinus</name>
    <name type="common">Common tick</name>
    <name type="synonym">Acarus ricinus</name>
    <dbReference type="NCBI Taxonomy" id="34613"/>
    <lineage>
        <taxon>Eukaryota</taxon>
        <taxon>Metazoa</taxon>
        <taxon>Ecdysozoa</taxon>
        <taxon>Arthropoda</taxon>
        <taxon>Chelicerata</taxon>
        <taxon>Arachnida</taxon>
        <taxon>Acari</taxon>
        <taxon>Parasitiformes</taxon>
        <taxon>Ixodida</taxon>
        <taxon>Ixodoidea</taxon>
        <taxon>Ixodidae</taxon>
        <taxon>Ixodinae</taxon>
        <taxon>Ixodes</taxon>
    </lineage>
</organism>
<dbReference type="EMBL" id="GIFC01005769">
    <property type="protein sequence ID" value="MXU87852.1"/>
    <property type="molecule type" value="Transcribed_RNA"/>
</dbReference>
<evidence type="ECO:0000313" key="2">
    <source>
        <dbReference type="EMBL" id="MXU87852.1"/>
    </source>
</evidence>
<sequence>METVNALRQIQVADPTHSLSTRPCTTTANADDPPNPCILEFSVHKGFKSGKSQGAEPEVGARTVTCIRARTAKADGLHARSSDRLPEKRGMVSAKIRN</sequence>
<reference evidence="2" key="1">
    <citation type="submission" date="2019-12" db="EMBL/GenBank/DDBJ databases">
        <title>An insight into the sialome of adult female Ixodes ricinus ticks feeding for 6 days.</title>
        <authorList>
            <person name="Perner J."/>
            <person name="Ribeiro J.M.C."/>
        </authorList>
    </citation>
    <scope>NUCLEOTIDE SEQUENCE</scope>
    <source>
        <strain evidence="2">Semi-engorged</strain>
        <tissue evidence="2">Salivary glands</tissue>
    </source>
</reference>
<proteinExistence type="predicted"/>
<evidence type="ECO:0000256" key="1">
    <source>
        <dbReference type="SAM" id="MobiDB-lite"/>
    </source>
</evidence>